<feature type="compositionally biased region" description="Basic and acidic residues" evidence="7">
    <location>
        <begin position="24"/>
        <end position="40"/>
    </location>
</feature>
<dbReference type="PROSITE" id="PS50082">
    <property type="entry name" value="WD_REPEATS_2"/>
    <property type="match status" value="1"/>
</dbReference>
<dbReference type="EMBL" id="JARKIK010000056">
    <property type="protein sequence ID" value="KAK8732865.1"/>
    <property type="molecule type" value="Genomic_DNA"/>
</dbReference>
<sequence length="554" mass="62675">MQNLTDASDDEPVEKRARKTRSKLAKERLDKEEMSPSITDERKVLRKRACATKARKQNEAIMKENKETCDSPINKEEELDLPPPGLSEYEIMIQQNIAAKKKFLDSLEIFKTKGEVDALKSQPVKKPTYRGIAKQQKSPEPVVIRRSLRQQNLTPDGLNLPLPSEKDIARADAAADIISHPRPPPGPAPLLDYYKSHNKEESKNFINDMKRLSVSGGDSVWSGNIKSVLQTMKKMKITEDLVAKVVPQRTFAVKIHPTIDKALVLVGGKWGELGIWDVERDDATSGAYYFTSHSRPINCITVDPWKPEYIYTTSYDGSLRRTNLMAGIVQQVYSYVDEEIYSKYISWHSHVDENTILVSASHGQIIHVDLRAEAKATRQYFVHNQKSVKVVTVHPTRVEYFATASRDGNVCLWDMRHHRKNIPVTSFSHGRNVTGLEFSPLTGNFLISTCMDNHLRFISCDLTNITVERKIQHNNQTGRWLTTFRAHYVPCREDLIVVGSLMQPRRVEVWGCDGELKHEFMGECLGSVSSVTALHPTQPILAGCNSSGKAHVFK</sequence>
<dbReference type="PANTHER" id="PTHR14773">
    <property type="entry name" value="WD REPEAT-CONTAINING PROTEIN 76"/>
    <property type="match status" value="1"/>
</dbReference>
<dbReference type="InterPro" id="IPR036322">
    <property type="entry name" value="WD40_repeat_dom_sf"/>
</dbReference>
<dbReference type="InterPro" id="IPR015943">
    <property type="entry name" value="WD40/YVTN_repeat-like_dom_sf"/>
</dbReference>
<feature type="region of interest" description="Disordered" evidence="7">
    <location>
        <begin position="1"/>
        <end position="40"/>
    </location>
</feature>
<gene>
    <name evidence="8" type="ORF">OTU49_006968</name>
</gene>
<evidence type="ECO:0000256" key="7">
    <source>
        <dbReference type="SAM" id="MobiDB-lite"/>
    </source>
</evidence>
<comment type="similarity">
    <text evidence="2">Belongs to the WD repeat DDB2/WDR76 family.</text>
</comment>
<reference evidence="8 9" key="1">
    <citation type="journal article" date="2024" name="BMC Genomics">
        <title>Genome assembly of redclaw crayfish (Cherax quadricarinatus) provides insights into its immune adaptation and hypoxia tolerance.</title>
        <authorList>
            <person name="Liu Z."/>
            <person name="Zheng J."/>
            <person name="Li H."/>
            <person name="Fang K."/>
            <person name="Wang S."/>
            <person name="He J."/>
            <person name="Zhou D."/>
            <person name="Weng S."/>
            <person name="Chi M."/>
            <person name="Gu Z."/>
            <person name="He J."/>
            <person name="Li F."/>
            <person name="Wang M."/>
        </authorList>
    </citation>
    <scope>NUCLEOTIDE SEQUENCE [LARGE SCALE GENOMIC DNA]</scope>
    <source>
        <strain evidence="8">ZL_2023a</strain>
    </source>
</reference>
<comment type="function">
    <text evidence="1">Specifically binds 5-hydroxymethylcytosine (5hmC), suggesting that it acts as a specific reader of 5hmC.</text>
</comment>
<comment type="caution">
    <text evidence="8">The sequence shown here is derived from an EMBL/GenBank/DDBJ whole genome shotgun (WGS) entry which is preliminary data.</text>
</comment>
<dbReference type="PANTHER" id="PTHR14773:SF0">
    <property type="entry name" value="WD REPEAT-CONTAINING PROTEIN 76"/>
    <property type="match status" value="1"/>
</dbReference>
<evidence type="ECO:0000256" key="6">
    <source>
        <dbReference type="PROSITE-ProRule" id="PRU00221"/>
    </source>
</evidence>
<dbReference type="Pfam" id="PF00400">
    <property type="entry name" value="WD40"/>
    <property type="match status" value="1"/>
</dbReference>
<accession>A0AAW0WZI5</accession>
<dbReference type="GO" id="GO:2000001">
    <property type="term" value="P:regulation of DNA damage checkpoint"/>
    <property type="evidence" value="ECO:0007669"/>
    <property type="project" value="TreeGrafter"/>
</dbReference>
<organism evidence="8 9">
    <name type="scientific">Cherax quadricarinatus</name>
    <name type="common">Australian red claw crayfish</name>
    <dbReference type="NCBI Taxonomy" id="27406"/>
    <lineage>
        <taxon>Eukaryota</taxon>
        <taxon>Metazoa</taxon>
        <taxon>Ecdysozoa</taxon>
        <taxon>Arthropoda</taxon>
        <taxon>Crustacea</taxon>
        <taxon>Multicrustacea</taxon>
        <taxon>Malacostraca</taxon>
        <taxon>Eumalacostraca</taxon>
        <taxon>Eucarida</taxon>
        <taxon>Decapoda</taxon>
        <taxon>Pleocyemata</taxon>
        <taxon>Astacidea</taxon>
        <taxon>Parastacoidea</taxon>
        <taxon>Parastacidae</taxon>
        <taxon>Cherax</taxon>
    </lineage>
</organism>
<evidence type="ECO:0000256" key="5">
    <source>
        <dbReference type="ARBA" id="ARBA00022737"/>
    </source>
</evidence>
<dbReference type="Proteomes" id="UP001445076">
    <property type="component" value="Unassembled WGS sequence"/>
</dbReference>
<dbReference type="InterPro" id="IPR001680">
    <property type="entry name" value="WD40_rpt"/>
</dbReference>
<dbReference type="InterPro" id="IPR050853">
    <property type="entry name" value="WD_repeat_DNA-damage-binding"/>
</dbReference>
<feature type="repeat" description="WD" evidence="6">
    <location>
        <begin position="381"/>
        <end position="416"/>
    </location>
</feature>
<evidence type="ECO:0000313" key="8">
    <source>
        <dbReference type="EMBL" id="KAK8732865.1"/>
    </source>
</evidence>
<dbReference type="Gene3D" id="2.130.10.10">
    <property type="entry name" value="YVTN repeat-like/Quinoprotein amine dehydrogenase"/>
    <property type="match status" value="1"/>
</dbReference>
<keyword evidence="5" id="KW-0677">Repeat</keyword>
<protein>
    <recommendedName>
        <fullName evidence="3">WD repeat-containing protein 76</fullName>
    </recommendedName>
</protein>
<proteinExistence type="inferred from homology"/>
<keyword evidence="9" id="KW-1185">Reference proteome</keyword>
<evidence type="ECO:0000256" key="3">
    <source>
        <dbReference type="ARBA" id="ARBA00021234"/>
    </source>
</evidence>
<dbReference type="GO" id="GO:0005634">
    <property type="term" value="C:nucleus"/>
    <property type="evidence" value="ECO:0007669"/>
    <property type="project" value="TreeGrafter"/>
</dbReference>
<dbReference type="GO" id="GO:0003677">
    <property type="term" value="F:DNA binding"/>
    <property type="evidence" value="ECO:0007669"/>
    <property type="project" value="TreeGrafter"/>
</dbReference>
<dbReference type="SMART" id="SM00320">
    <property type="entry name" value="WD40"/>
    <property type="match status" value="4"/>
</dbReference>
<evidence type="ECO:0000256" key="1">
    <source>
        <dbReference type="ARBA" id="ARBA00002530"/>
    </source>
</evidence>
<evidence type="ECO:0000256" key="4">
    <source>
        <dbReference type="ARBA" id="ARBA00022574"/>
    </source>
</evidence>
<evidence type="ECO:0000256" key="2">
    <source>
        <dbReference type="ARBA" id="ARBA00005434"/>
    </source>
</evidence>
<evidence type="ECO:0000313" key="9">
    <source>
        <dbReference type="Proteomes" id="UP001445076"/>
    </source>
</evidence>
<name>A0AAW0WZI5_CHEQU</name>
<dbReference type="AlphaFoldDB" id="A0AAW0WZI5"/>
<dbReference type="SUPFAM" id="SSF50978">
    <property type="entry name" value="WD40 repeat-like"/>
    <property type="match status" value="1"/>
</dbReference>
<keyword evidence="4 6" id="KW-0853">WD repeat</keyword>